<organism evidence="2">
    <name type="scientific">mine drainage metagenome</name>
    <dbReference type="NCBI Taxonomy" id="410659"/>
    <lineage>
        <taxon>unclassified sequences</taxon>
        <taxon>metagenomes</taxon>
        <taxon>ecological metagenomes</taxon>
    </lineage>
</organism>
<protein>
    <submittedName>
        <fullName evidence="2">Uncharacterized protein</fullName>
    </submittedName>
</protein>
<sequence>MTETPEHQVGRQTSSDDPPDEAFETRADAHLALRGVVADQGASMSWFSADFRYWPLHDPQFVRALEIWVLRDARRQSALRILAVDWRDMRTRFPRFATFRRDFSHAVECREIRAALVQDLPEMAWTQSQAVFARTSTWGSGQRISAQKRLAALHDRFEGVWQQAIPAFPANTLGL</sequence>
<evidence type="ECO:0000256" key="1">
    <source>
        <dbReference type="SAM" id="MobiDB-lite"/>
    </source>
</evidence>
<dbReference type="EMBL" id="MLJW01003029">
    <property type="protein sequence ID" value="OIQ73031.1"/>
    <property type="molecule type" value="Genomic_DNA"/>
</dbReference>
<comment type="caution">
    <text evidence="2">The sequence shown here is derived from an EMBL/GenBank/DDBJ whole genome shotgun (WGS) entry which is preliminary data.</text>
</comment>
<gene>
    <name evidence="2" type="ORF">GALL_453360</name>
</gene>
<name>A0A1J5PYY5_9ZZZZ</name>
<dbReference type="AlphaFoldDB" id="A0A1J5PYY5"/>
<reference evidence="2" key="1">
    <citation type="submission" date="2016-10" db="EMBL/GenBank/DDBJ databases">
        <title>Sequence of Gallionella enrichment culture.</title>
        <authorList>
            <person name="Poehlein A."/>
            <person name="Muehling M."/>
            <person name="Daniel R."/>
        </authorList>
    </citation>
    <scope>NUCLEOTIDE SEQUENCE</scope>
</reference>
<feature type="region of interest" description="Disordered" evidence="1">
    <location>
        <begin position="1"/>
        <end position="22"/>
    </location>
</feature>
<proteinExistence type="predicted"/>
<accession>A0A1J5PYY5</accession>
<evidence type="ECO:0000313" key="2">
    <source>
        <dbReference type="EMBL" id="OIQ73031.1"/>
    </source>
</evidence>